<dbReference type="PANTHER" id="PTHR21039">
    <property type="entry name" value="HISTIDINOL PHOSPHATASE-RELATED"/>
    <property type="match status" value="1"/>
</dbReference>
<keyword evidence="4 8" id="KW-0028">Amino-acid biosynthesis</keyword>
<organism evidence="10 11">
    <name type="scientific">Symbiobacterium terraclitae</name>
    <dbReference type="NCBI Taxonomy" id="557451"/>
    <lineage>
        <taxon>Bacteria</taxon>
        <taxon>Bacillati</taxon>
        <taxon>Bacillota</taxon>
        <taxon>Clostridia</taxon>
        <taxon>Eubacteriales</taxon>
        <taxon>Symbiobacteriaceae</taxon>
        <taxon>Symbiobacterium</taxon>
    </lineage>
</organism>
<dbReference type="Proteomes" id="UP001519289">
    <property type="component" value="Unassembled WGS sequence"/>
</dbReference>
<dbReference type="RefSeq" id="WP_209467451.1">
    <property type="nucleotide sequence ID" value="NZ_JAGGLG010000026.1"/>
</dbReference>
<comment type="caution">
    <text evidence="10">The sequence shown here is derived from an EMBL/GenBank/DDBJ whole genome shotgun (WGS) entry which is preliminary data.</text>
</comment>
<dbReference type="NCBIfam" id="NF005596">
    <property type="entry name" value="PRK07328.1"/>
    <property type="match status" value="1"/>
</dbReference>
<accession>A0ABS4JY15</accession>
<dbReference type="NCBIfam" id="TIGR01856">
    <property type="entry name" value="hisJ_fam"/>
    <property type="match status" value="1"/>
</dbReference>
<dbReference type="SUPFAM" id="SSF89550">
    <property type="entry name" value="PHP domain-like"/>
    <property type="match status" value="1"/>
</dbReference>
<dbReference type="Gene3D" id="3.20.20.140">
    <property type="entry name" value="Metal-dependent hydrolases"/>
    <property type="match status" value="1"/>
</dbReference>
<dbReference type="GO" id="GO:0004401">
    <property type="term" value="F:histidinol-phosphatase activity"/>
    <property type="evidence" value="ECO:0007669"/>
    <property type="project" value="UniProtKB-EC"/>
</dbReference>
<gene>
    <name evidence="10" type="ORF">J2Z79_002766</name>
</gene>
<comment type="similarity">
    <text evidence="2 8">Belongs to the PHP hydrolase family. HisK subfamily.</text>
</comment>
<evidence type="ECO:0000256" key="1">
    <source>
        <dbReference type="ARBA" id="ARBA00004970"/>
    </source>
</evidence>
<evidence type="ECO:0000256" key="3">
    <source>
        <dbReference type="ARBA" id="ARBA00013085"/>
    </source>
</evidence>
<reference evidence="10 11" key="1">
    <citation type="submission" date="2021-03" db="EMBL/GenBank/DDBJ databases">
        <title>Genomic Encyclopedia of Type Strains, Phase IV (KMG-IV): sequencing the most valuable type-strain genomes for metagenomic binning, comparative biology and taxonomic classification.</title>
        <authorList>
            <person name="Goeker M."/>
        </authorList>
    </citation>
    <scope>NUCLEOTIDE SEQUENCE [LARGE SCALE GENOMIC DNA]</scope>
    <source>
        <strain evidence="10 11">DSM 27138</strain>
    </source>
</reference>
<evidence type="ECO:0000313" key="11">
    <source>
        <dbReference type="Proteomes" id="UP001519289"/>
    </source>
</evidence>
<proteinExistence type="inferred from homology"/>
<dbReference type="InterPro" id="IPR004013">
    <property type="entry name" value="PHP_dom"/>
</dbReference>
<protein>
    <recommendedName>
        <fullName evidence="3 8">Histidinol-phosphatase</fullName>
        <shortName evidence="8">HolPase</shortName>
        <ecNumber evidence="3 8">3.1.3.15</ecNumber>
    </recommendedName>
</protein>
<dbReference type="CDD" id="cd12110">
    <property type="entry name" value="PHP_HisPPase_Hisj_like"/>
    <property type="match status" value="1"/>
</dbReference>
<dbReference type="EC" id="3.1.3.15" evidence="3 8"/>
<keyword evidence="11" id="KW-1185">Reference proteome</keyword>
<evidence type="ECO:0000256" key="8">
    <source>
        <dbReference type="RuleBase" id="RU366003"/>
    </source>
</evidence>
<evidence type="ECO:0000256" key="7">
    <source>
        <dbReference type="ARBA" id="ARBA00049158"/>
    </source>
</evidence>
<evidence type="ECO:0000259" key="9">
    <source>
        <dbReference type="Pfam" id="PF02811"/>
    </source>
</evidence>
<feature type="domain" description="PHP" evidence="9">
    <location>
        <begin position="7"/>
        <end position="200"/>
    </location>
</feature>
<sequence>MLNRLADYHTHTVRCGHATGSMEAYVEAAIARGLGEIGFSDHVPMYWLPEERRDPTCAMAMAELEEYVSDVLRIRERYPEIPVRLGLEADYVPGHEEALSRLLEAYPWDYVIGSVHFLGEWNFDHPDYVRRYDEWDIGALYDRFFALERAAAESGLFDFLAHIDLIKKFGHRPAHSLDAAYAELADAIARAGVAIELSTAGLRKPVGEVYPAPALLRACCERGVPLVISSDAHAPGEVGWGFEDARDLALRTGFTQVARFEGRRRRMVPLA</sequence>
<dbReference type="EMBL" id="JAGGLG010000026">
    <property type="protein sequence ID" value="MBP2019339.1"/>
    <property type="molecule type" value="Genomic_DNA"/>
</dbReference>
<dbReference type="PANTHER" id="PTHR21039:SF0">
    <property type="entry name" value="HISTIDINOL-PHOSPHATASE"/>
    <property type="match status" value="1"/>
</dbReference>
<evidence type="ECO:0000256" key="2">
    <source>
        <dbReference type="ARBA" id="ARBA00009152"/>
    </source>
</evidence>
<dbReference type="Pfam" id="PF02811">
    <property type="entry name" value="PHP"/>
    <property type="match status" value="1"/>
</dbReference>
<evidence type="ECO:0000256" key="6">
    <source>
        <dbReference type="ARBA" id="ARBA00023102"/>
    </source>
</evidence>
<dbReference type="InterPro" id="IPR016195">
    <property type="entry name" value="Pol/histidinol_Pase-like"/>
</dbReference>
<comment type="pathway">
    <text evidence="1 8">Amino-acid biosynthesis; L-histidine biosynthesis; L-histidine from 5-phospho-alpha-D-ribose 1-diphosphate: step 8/9.</text>
</comment>
<dbReference type="InterPro" id="IPR010140">
    <property type="entry name" value="Histidinol_P_phosphatase_HisJ"/>
</dbReference>
<evidence type="ECO:0000256" key="5">
    <source>
        <dbReference type="ARBA" id="ARBA00022801"/>
    </source>
</evidence>
<keyword evidence="6 8" id="KW-0368">Histidine biosynthesis</keyword>
<comment type="catalytic activity">
    <reaction evidence="7 8">
        <text>L-histidinol phosphate + H2O = L-histidinol + phosphate</text>
        <dbReference type="Rhea" id="RHEA:14465"/>
        <dbReference type="ChEBI" id="CHEBI:15377"/>
        <dbReference type="ChEBI" id="CHEBI:43474"/>
        <dbReference type="ChEBI" id="CHEBI:57699"/>
        <dbReference type="ChEBI" id="CHEBI:57980"/>
        <dbReference type="EC" id="3.1.3.15"/>
    </reaction>
</comment>
<name>A0ABS4JY15_9FIRM</name>
<evidence type="ECO:0000313" key="10">
    <source>
        <dbReference type="EMBL" id="MBP2019339.1"/>
    </source>
</evidence>
<keyword evidence="5 8" id="KW-0378">Hydrolase</keyword>
<evidence type="ECO:0000256" key="4">
    <source>
        <dbReference type="ARBA" id="ARBA00022605"/>
    </source>
</evidence>